<reference evidence="15" key="1">
    <citation type="submission" date="2025-08" db="UniProtKB">
        <authorList>
            <consortium name="RefSeq"/>
        </authorList>
    </citation>
    <scope>IDENTIFICATION</scope>
    <source>
        <strain evidence="15">J_2021</strain>
        <tissue evidence="15">Erythrocytes</tissue>
    </source>
</reference>
<evidence type="ECO:0000256" key="4">
    <source>
        <dbReference type="ARBA" id="ARBA00022786"/>
    </source>
</evidence>
<feature type="region of interest" description="Disordered" evidence="10">
    <location>
        <begin position="306"/>
        <end position="341"/>
    </location>
</feature>
<gene>
    <name evidence="15" type="primary">LOC108703919</name>
</gene>
<evidence type="ECO:0000313" key="15">
    <source>
        <dbReference type="RefSeq" id="XP_018095710.1"/>
    </source>
</evidence>
<evidence type="ECO:0000256" key="2">
    <source>
        <dbReference type="ARBA" id="ARBA00022723"/>
    </source>
</evidence>
<dbReference type="Gene3D" id="3.30.160.60">
    <property type="entry name" value="Classic Zinc Finger"/>
    <property type="match status" value="1"/>
</dbReference>
<dbReference type="PANTHER" id="PTHR25465">
    <property type="entry name" value="B-BOX DOMAIN CONTAINING"/>
    <property type="match status" value="1"/>
</dbReference>
<organism evidence="14 15">
    <name type="scientific">Xenopus laevis</name>
    <name type="common">African clawed frog</name>
    <dbReference type="NCBI Taxonomy" id="8355"/>
    <lineage>
        <taxon>Eukaryota</taxon>
        <taxon>Metazoa</taxon>
        <taxon>Chordata</taxon>
        <taxon>Craniata</taxon>
        <taxon>Vertebrata</taxon>
        <taxon>Euteleostomi</taxon>
        <taxon>Amphibia</taxon>
        <taxon>Batrachia</taxon>
        <taxon>Anura</taxon>
        <taxon>Pipoidea</taxon>
        <taxon>Pipidae</taxon>
        <taxon>Xenopodinae</taxon>
        <taxon>Xenopus</taxon>
        <taxon>Xenopus</taxon>
    </lineage>
</organism>
<keyword evidence="6" id="KW-0391">Immunity</keyword>
<dbReference type="Pfam" id="PF13445">
    <property type="entry name" value="zf-RING_UBOX"/>
    <property type="match status" value="1"/>
</dbReference>
<dbReference type="Proteomes" id="UP000186698">
    <property type="component" value="Chromosome 9_10L"/>
</dbReference>
<dbReference type="InterPro" id="IPR003879">
    <property type="entry name" value="Butyrophylin_SPRY"/>
</dbReference>
<evidence type="ECO:0000256" key="6">
    <source>
        <dbReference type="ARBA" id="ARBA00022859"/>
    </source>
</evidence>
<dbReference type="SMART" id="SM00336">
    <property type="entry name" value="BBOX"/>
    <property type="match status" value="1"/>
</dbReference>
<evidence type="ECO:0000256" key="10">
    <source>
        <dbReference type="SAM" id="MobiDB-lite"/>
    </source>
</evidence>
<keyword evidence="14" id="KW-1185">Reference proteome</keyword>
<dbReference type="Gene3D" id="3.30.40.10">
    <property type="entry name" value="Zinc/RING finger domain, C3HC4 (zinc finger)"/>
    <property type="match status" value="1"/>
</dbReference>
<dbReference type="SMART" id="SM00502">
    <property type="entry name" value="BBC"/>
    <property type="match status" value="1"/>
</dbReference>
<dbReference type="InterPro" id="IPR013320">
    <property type="entry name" value="ConA-like_dom_sf"/>
</dbReference>
<feature type="domain" description="RING-type" evidence="11">
    <location>
        <begin position="12"/>
        <end position="55"/>
    </location>
</feature>
<dbReference type="SUPFAM" id="SSF57850">
    <property type="entry name" value="RING/U-box"/>
    <property type="match status" value="1"/>
</dbReference>
<evidence type="ECO:0000259" key="13">
    <source>
        <dbReference type="PROSITE" id="PS50188"/>
    </source>
</evidence>
<keyword evidence="3 8" id="KW-0863">Zinc-finger</keyword>
<feature type="coiled-coil region" evidence="9">
    <location>
        <begin position="184"/>
        <end position="225"/>
    </location>
</feature>
<dbReference type="InterPro" id="IPR027370">
    <property type="entry name" value="Znf-RING_euk"/>
</dbReference>
<feature type="domain" description="B box-type" evidence="12">
    <location>
        <begin position="135"/>
        <end position="176"/>
    </location>
</feature>
<dbReference type="CDD" id="cd16597">
    <property type="entry name" value="RING-HC_TRIM25_C-IV"/>
    <property type="match status" value="1"/>
</dbReference>
<evidence type="ECO:0000256" key="9">
    <source>
        <dbReference type="SAM" id="Coils"/>
    </source>
</evidence>
<evidence type="ECO:0000259" key="12">
    <source>
        <dbReference type="PROSITE" id="PS50119"/>
    </source>
</evidence>
<dbReference type="Pfam" id="PF00643">
    <property type="entry name" value="zf-B_box"/>
    <property type="match status" value="1"/>
</dbReference>
<dbReference type="KEGG" id="xla:108703919"/>
<feature type="compositionally biased region" description="Acidic residues" evidence="10">
    <location>
        <begin position="310"/>
        <end position="328"/>
    </location>
</feature>
<dbReference type="CDD" id="cd19769">
    <property type="entry name" value="Bbox2_TRIM16-like"/>
    <property type="match status" value="1"/>
</dbReference>
<dbReference type="Gene3D" id="4.10.830.40">
    <property type="match status" value="1"/>
</dbReference>
<keyword evidence="4" id="KW-0833">Ubl conjugation pathway</keyword>
<dbReference type="RefSeq" id="XP_018095710.1">
    <property type="nucleotide sequence ID" value="XM_018240221.2"/>
</dbReference>
<evidence type="ECO:0000256" key="7">
    <source>
        <dbReference type="ARBA" id="ARBA00023054"/>
    </source>
</evidence>
<keyword evidence="2" id="KW-0479">Metal-binding</keyword>
<dbReference type="GO" id="GO:0005737">
    <property type="term" value="C:cytoplasm"/>
    <property type="evidence" value="ECO:0007669"/>
    <property type="project" value="UniProtKB-ARBA"/>
</dbReference>
<dbReference type="GO" id="GO:0045087">
    <property type="term" value="P:innate immune response"/>
    <property type="evidence" value="ECO:0007669"/>
    <property type="project" value="UniProtKB-KW"/>
</dbReference>
<dbReference type="GO" id="GO:0008270">
    <property type="term" value="F:zinc ion binding"/>
    <property type="evidence" value="ECO:0007669"/>
    <property type="project" value="UniProtKB-KW"/>
</dbReference>
<proteinExistence type="predicted"/>
<evidence type="ECO:0000256" key="5">
    <source>
        <dbReference type="ARBA" id="ARBA00022833"/>
    </source>
</evidence>
<dbReference type="PROSITE" id="PS00518">
    <property type="entry name" value="ZF_RING_1"/>
    <property type="match status" value="1"/>
</dbReference>
<dbReference type="InterPro" id="IPR006574">
    <property type="entry name" value="PRY"/>
</dbReference>
<dbReference type="PROSITE" id="PS50119">
    <property type="entry name" value="ZF_BBOX"/>
    <property type="match status" value="1"/>
</dbReference>
<dbReference type="InterPro" id="IPR000315">
    <property type="entry name" value="Znf_B-box"/>
</dbReference>
<dbReference type="CDD" id="cd12891">
    <property type="entry name" value="SPRY_PRY_C-I_2"/>
    <property type="match status" value="1"/>
</dbReference>
<dbReference type="PROSITE" id="PS50188">
    <property type="entry name" value="B302_SPRY"/>
    <property type="match status" value="1"/>
</dbReference>
<dbReference type="AlphaFoldDB" id="A0A8J0U659"/>
<dbReference type="InterPro" id="IPR051051">
    <property type="entry name" value="E3_ubiq-ligase_TRIM/RNF"/>
</dbReference>
<feature type="domain" description="B30.2/SPRY" evidence="13">
    <location>
        <begin position="361"/>
        <end position="550"/>
    </location>
</feature>
<feature type="compositionally biased region" description="Basic and acidic residues" evidence="10">
    <location>
        <begin position="329"/>
        <end position="341"/>
    </location>
</feature>
<evidence type="ECO:0000256" key="3">
    <source>
        <dbReference type="ARBA" id="ARBA00022771"/>
    </source>
</evidence>
<keyword evidence="1" id="KW-0399">Innate immunity</keyword>
<keyword evidence="5" id="KW-0862">Zinc</keyword>
<evidence type="ECO:0000313" key="14">
    <source>
        <dbReference type="Proteomes" id="UP000186698"/>
    </source>
</evidence>
<dbReference type="PROSITE" id="PS50089">
    <property type="entry name" value="ZF_RING_2"/>
    <property type="match status" value="1"/>
</dbReference>
<evidence type="ECO:0000259" key="11">
    <source>
        <dbReference type="PROSITE" id="PS50089"/>
    </source>
</evidence>
<sequence length="550" mass="63237">MAAADLRDELSCSICQDIYIDPAMLQCGHNFCQGCIARVLDTQEGSGGYTCPECREEYEERPALHRNRTLGNIIERFRATQSDPRETGILCTYCIHTSIPAAQSCLQCEASLCVTHLDIHNKSLEHFLIKPISCFESRKCSTHNKLLEYYCCEDGACMCASCCLDGEHRGHRVELMSEASEKKKEKLRRVLEKLTPEREKVEERVQNLQERRKEVHEKAVGITEQISDLFRDIREHLNLLEEQLHIQLSLQKVMVSLEVWDLIRELDIKKGELSWKIHHIEELCNMADPLTVLQEQESNGAEFCGAERADNEEEYNAEEEDDTEEDTERADNETREGDDTKVHVVRDVDVEEISEKLLTGLAGIMSWVRRWWVYGQEATDLVLDTSSAANDVSVSEDRKSVCSSETIHCHPDAPERFESYQVLSTMSFSSGRHYWDLDVSELWGWFVGVAYPSIDREGDQSIIGNNNKSWHLGLDLVNDKYSVRHDWVDTELPYTPACWRIRVFLDYEAGRLSFYELSDPIRHLHTFTATFTEPLHAAFCIGRGWVRIIS</sequence>
<dbReference type="Pfam" id="PF00622">
    <property type="entry name" value="SPRY"/>
    <property type="match status" value="1"/>
</dbReference>
<dbReference type="SMART" id="SM00449">
    <property type="entry name" value="SPRY"/>
    <property type="match status" value="1"/>
</dbReference>
<dbReference type="PRINTS" id="PR01407">
    <property type="entry name" value="BUTYPHLNCDUF"/>
</dbReference>
<dbReference type="SUPFAM" id="SSF57845">
    <property type="entry name" value="B-box zinc-binding domain"/>
    <property type="match status" value="1"/>
</dbReference>
<dbReference type="Gene3D" id="2.60.120.920">
    <property type="match status" value="1"/>
</dbReference>
<dbReference type="InterPro" id="IPR013083">
    <property type="entry name" value="Znf_RING/FYVE/PHD"/>
</dbReference>
<dbReference type="OrthoDB" id="6270329at2759"/>
<accession>A0A8J0U659</accession>
<dbReference type="Pfam" id="PF13765">
    <property type="entry name" value="PRY"/>
    <property type="match status" value="1"/>
</dbReference>
<dbReference type="SMART" id="SM00184">
    <property type="entry name" value="RING"/>
    <property type="match status" value="1"/>
</dbReference>
<dbReference type="InterPro" id="IPR003649">
    <property type="entry name" value="Bbox_C"/>
</dbReference>
<dbReference type="SUPFAM" id="SSF49899">
    <property type="entry name" value="Concanavalin A-like lectins/glucanases"/>
    <property type="match status" value="1"/>
</dbReference>
<name>A0A8J0U659_XENLA</name>
<evidence type="ECO:0000256" key="8">
    <source>
        <dbReference type="PROSITE-ProRule" id="PRU00024"/>
    </source>
</evidence>
<protein>
    <submittedName>
        <fullName evidence="15">E3 ubiquitin-protein ligase TRIM39</fullName>
    </submittedName>
</protein>
<dbReference type="InterPro" id="IPR043136">
    <property type="entry name" value="B30.2/SPRY_sf"/>
</dbReference>
<dbReference type="SMART" id="SM00589">
    <property type="entry name" value="PRY"/>
    <property type="match status" value="1"/>
</dbReference>
<dbReference type="InterPro" id="IPR003877">
    <property type="entry name" value="SPRY_dom"/>
</dbReference>
<dbReference type="InterPro" id="IPR017907">
    <property type="entry name" value="Znf_RING_CS"/>
</dbReference>
<dbReference type="PANTHER" id="PTHR25465:SF71">
    <property type="entry name" value="E3 UBIQUITIN-PROTEIN LIGASE TRIM39-LIKE"/>
    <property type="match status" value="1"/>
</dbReference>
<evidence type="ECO:0000256" key="1">
    <source>
        <dbReference type="ARBA" id="ARBA00022588"/>
    </source>
</evidence>
<dbReference type="InterPro" id="IPR001841">
    <property type="entry name" value="Znf_RING"/>
</dbReference>
<keyword evidence="7 9" id="KW-0175">Coiled coil</keyword>
<dbReference type="GeneID" id="108703919"/>
<dbReference type="InterPro" id="IPR001870">
    <property type="entry name" value="B30.2/SPRY"/>
</dbReference>